<keyword evidence="4" id="KW-1185">Reference proteome</keyword>
<dbReference type="KEGG" id="toc:Toce_1008"/>
<reference evidence="3 4" key="1">
    <citation type="journal article" date="2010" name="Stand. Genomic Sci.">
        <title>Complete genome sequence of Thermosediminibacter oceani type strain (JW/IW-1228P).</title>
        <authorList>
            <person name="Pitluck S."/>
            <person name="Yasawong M."/>
            <person name="Munk C."/>
            <person name="Nolan M."/>
            <person name="Lapidus A."/>
            <person name="Lucas S."/>
            <person name="Glavina Del Rio T."/>
            <person name="Tice H."/>
            <person name="Cheng J.F."/>
            <person name="Bruce D."/>
            <person name="Detter C."/>
            <person name="Tapia R."/>
            <person name="Han C."/>
            <person name="Goodwin L."/>
            <person name="Liolios K."/>
            <person name="Ivanova N."/>
            <person name="Mavromatis K."/>
            <person name="Mikhailova N."/>
            <person name="Pati A."/>
            <person name="Chen A."/>
            <person name="Palaniappan K."/>
            <person name="Land M."/>
            <person name="Hauser L."/>
            <person name="Chang Y.J."/>
            <person name="Jeffries C.D."/>
            <person name="Rohde M."/>
            <person name="Spring S."/>
            <person name="Sikorski J."/>
            <person name="Goker M."/>
            <person name="Woyke T."/>
            <person name="Bristow J."/>
            <person name="Eisen J.A."/>
            <person name="Markowitz V."/>
            <person name="Hugenholtz P."/>
            <person name="Kyrpides N.C."/>
            <person name="Klenk H.P."/>
        </authorList>
    </citation>
    <scope>NUCLEOTIDE SEQUENCE [LARGE SCALE GENOMIC DNA]</scope>
    <source>
        <strain evidence="4">ATCC BAA-1034 / DSM 16646 / JW/IW-1228P</strain>
    </source>
</reference>
<keyword evidence="2" id="KW-1133">Transmembrane helix</keyword>
<dbReference type="AlphaFoldDB" id="D9S2Z3"/>
<keyword evidence="2" id="KW-0472">Membrane</keyword>
<dbReference type="Proteomes" id="UP000000272">
    <property type="component" value="Chromosome"/>
</dbReference>
<dbReference type="EMBL" id="CP002131">
    <property type="protein sequence ID" value="ADL07770.1"/>
    <property type="molecule type" value="Genomic_DNA"/>
</dbReference>
<evidence type="ECO:0000256" key="1">
    <source>
        <dbReference type="ARBA" id="ARBA00010894"/>
    </source>
</evidence>
<sequence>MLLIRVTELFFRFVEFLIIIRVFMTWIPGTIYSPVYRFIYRVTEPILEPFRRLTFRFFPPAGGVYLDFSPFIALFFLDMIQRLITSLMIQMIY</sequence>
<dbReference type="GO" id="GO:0016020">
    <property type="term" value="C:membrane"/>
    <property type="evidence" value="ECO:0007669"/>
    <property type="project" value="InterPro"/>
</dbReference>
<evidence type="ECO:0000313" key="3">
    <source>
        <dbReference type="EMBL" id="ADL07770.1"/>
    </source>
</evidence>
<dbReference type="PANTHER" id="PTHR33219:SF14">
    <property type="entry name" value="PROTEIN COFACTOR ASSEMBLY OF COMPLEX C SUBUNIT B CCB3, CHLOROPLASTIC-RELATED"/>
    <property type="match status" value="1"/>
</dbReference>
<proteinExistence type="inferred from homology"/>
<dbReference type="Pfam" id="PF02325">
    <property type="entry name" value="CCB3_YggT"/>
    <property type="match status" value="1"/>
</dbReference>
<organism evidence="3 4">
    <name type="scientific">Thermosediminibacter oceani (strain ATCC BAA-1034 / DSM 16646 / JW/IW-1228P)</name>
    <dbReference type="NCBI Taxonomy" id="555079"/>
    <lineage>
        <taxon>Bacteria</taxon>
        <taxon>Bacillati</taxon>
        <taxon>Bacillota</taxon>
        <taxon>Clostridia</taxon>
        <taxon>Thermosediminibacterales</taxon>
        <taxon>Thermosediminibacteraceae</taxon>
        <taxon>Thermosediminibacter</taxon>
    </lineage>
</organism>
<comment type="similarity">
    <text evidence="1">Belongs to the YggT family.</text>
</comment>
<dbReference type="InterPro" id="IPR003425">
    <property type="entry name" value="CCB3/YggT"/>
</dbReference>
<evidence type="ECO:0008006" key="5">
    <source>
        <dbReference type="Google" id="ProtNLM"/>
    </source>
</evidence>
<feature type="transmembrane region" description="Helical" evidence="2">
    <location>
        <begin position="9"/>
        <end position="27"/>
    </location>
</feature>
<dbReference type="STRING" id="555079.Toce_1008"/>
<keyword evidence="2" id="KW-0812">Transmembrane</keyword>
<evidence type="ECO:0000256" key="2">
    <source>
        <dbReference type="SAM" id="Phobius"/>
    </source>
</evidence>
<dbReference type="HOGENOM" id="CLU_136788_1_1_9"/>
<accession>D9S2Z3</accession>
<evidence type="ECO:0000313" key="4">
    <source>
        <dbReference type="Proteomes" id="UP000000272"/>
    </source>
</evidence>
<name>D9S2Z3_THEOJ</name>
<protein>
    <recommendedName>
        <fullName evidence="5">YggT family protein</fullName>
    </recommendedName>
</protein>
<dbReference type="eggNOG" id="COG0762">
    <property type="taxonomic scope" value="Bacteria"/>
</dbReference>
<gene>
    <name evidence="3" type="ordered locus">Toce_1008</name>
</gene>
<feature type="transmembrane region" description="Helical" evidence="2">
    <location>
        <begin position="57"/>
        <end position="77"/>
    </location>
</feature>
<dbReference type="PANTHER" id="PTHR33219">
    <property type="entry name" value="YLMG HOMOLOG PROTEIN 2, CHLOROPLASTIC"/>
    <property type="match status" value="1"/>
</dbReference>